<dbReference type="AlphaFoldDB" id="A0A833SQ55"/>
<sequence>MDVLLDGPYGGVLVDVYGSRGAHVVPLAEGVGGQGGWRKSTGDPSVVSRQLFLKCIVDDRR</sequence>
<proteinExistence type="predicted"/>
<evidence type="ECO:0000313" key="2">
    <source>
        <dbReference type="Proteomes" id="UP000602510"/>
    </source>
</evidence>
<accession>A0A833SQ55</accession>
<keyword evidence="2" id="KW-1185">Reference proteome</keyword>
<evidence type="ECO:0000313" key="1">
    <source>
        <dbReference type="EMBL" id="KAF4037088.1"/>
    </source>
</evidence>
<organism evidence="1 2">
    <name type="scientific">Phytophthora infestans</name>
    <name type="common">Potato late blight agent</name>
    <name type="synonym">Botrytis infestans</name>
    <dbReference type="NCBI Taxonomy" id="4787"/>
    <lineage>
        <taxon>Eukaryota</taxon>
        <taxon>Sar</taxon>
        <taxon>Stramenopiles</taxon>
        <taxon>Oomycota</taxon>
        <taxon>Peronosporomycetes</taxon>
        <taxon>Peronosporales</taxon>
        <taxon>Peronosporaceae</taxon>
        <taxon>Phytophthora</taxon>
    </lineage>
</organism>
<protein>
    <submittedName>
        <fullName evidence="1">Uncharacterized protein</fullName>
    </submittedName>
</protein>
<gene>
    <name evidence="1" type="ORF">GN244_ATG10834</name>
</gene>
<dbReference type="EMBL" id="WSZM01000251">
    <property type="protein sequence ID" value="KAF4037088.1"/>
    <property type="molecule type" value="Genomic_DNA"/>
</dbReference>
<reference evidence="1" key="1">
    <citation type="submission" date="2020-04" db="EMBL/GenBank/DDBJ databases">
        <title>Hybrid Assembly of Korean Phytophthora infestans isolates.</title>
        <authorList>
            <person name="Prokchorchik M."/>
            <person name="Lee Y."/>
            <person name="Seo J."/>
            <person name="Cho J.-H."/>
            <person name="Park Y.-E."/>
            <person name="Jang D.-C."/>
            <person name="Im J.-S."/>
            <person name="Choi J.-G."/>
            <person name="Park H.-J."/>
            <person name="Lee G.-B."/>
            <person name="Lee Y.-G."/>
            <person name="Hong S.-Y."/>
            <person name="Cho K."/>
            <person name="Sohn K.H."/>
        </authorList>
    </citation>
    <scope>NUCLEOTIDE SEQUENCE</scope>
    <source>
        <strain evidence="1">KR_1_A1</strain>
    </source>
</reference>
<dbReference type="Proteomes" id="UP000602510">
    <property type="component" value="Unassembled WGS sequence"/>
</dbReference>
<name>A0A833SQ55_PHYIN</name>
<comment type="caution">
    <text evidence="1">The sequence shown here is derived from an EMBL/GenBank/DDBJ whole genome shotgun (WGS) entry which is preliminary data.</text>
</comment>